<evidence type="ECO:0000256" key="4">
    <source>
        <dbReference type="ARBA" id="ARBA00022984"/>
    </source>
</evidence>
<dbReference type="InterPro" id="IPR038063">
    <property type="entry name" value="Transpep_catalytic_dom"/>
</dbReference>
<dbReference type="Gene3D" id="2.40.440.10">
    <property type="entry name" value="L,D-transpeptidase catalytic domain-like"/>
    <property type="match status" value="1"/>
</dbReference>
<dbReference type="Gene3D" id="2.60.40.3710">
    <property type="match status" value="1"/>
</dbReference>
<feature type="active site" description="Nucleophile" evidence="7">
    <location>
        <position position="336"/>
    </location>
</feature>
<dbReference type="EMBL" id="JAJNDB010000001">
    <property type="protein sequence ID" value="MCD2192715.1"/>
    <property type="molecule type" value="Genomic_DNA"/>
</dbReference>
<evidence type="ECO:0000256" key="2">
    <source>
        <dbReference type="ARBA" id="ARBA00022679"/>
    </source>
</evidence>
<accession>A0ABS8P393</accession>
<evidence type="ECO:0000256" key="6">
    <source>
        <dbReference type="ARBA" id="ARBA00023316"/>
    </source>
</evidence>
<evidence type="ECO:0000256" key="1">
    <source>
        <dbReference type="ARBA" id="ARBA00004752"/>
    </source>
</evidence>
<comment type="pathway">
    <text evidence="1 7">Cell wall biogenesis; peptidoglycan biosynthesis.</text>
</comment>
<proteinExistence type="predicted"/>
<name>A0ABS8P393_9PSEU</name>
<evidence type="ECO:0000256" key="3">
    <source>
        <dbReference type="ARBA" id="ARBA00022960"/>
    </source>
</evidence>
<keyword evidence="5" id="KW-0012">Acyltransferase</keyword>
<dbReference type="Proteomes" id="UP001199469">
    <property type="component" value="Unassembled WGS sequence"/>
</dbReference>
<dbReference type="InterPro" id="IPR005490">
    <property type="entry name" value="LD_TPept_cat_dom"/>
</dbReference>
<evidence type="ECO:0000313" key="10">
    <source>
        <dbReference type="EMBL" id="MCD2192715.1"/>
    </source>
</evidence>
<dbReference type="PANTHER" id="PTHR30582">
    <property type="entry name" value="L,D-TRANSPEPTIDASE"/>
    <property type="match status" value="1"/>
</dbReference>
<keyword evidence="4 7" id="KW-0573">Peptidoglycan synthesis</keyword>
<evidence type="ECO:0000259" key="9">
    <source>
        <dbReference type="PROSITE" id="PS52029"/>
    </source>
</evidence>
<feature type="active site" description="Proton donor/acceptor" evidence="7">
    <location>
        <position position="318"/>
    </location>
</feature>
<keyword evidence="2" id="KW-0808">Transferase</keyword>
<dbReference type="PANTHER" id="PTHR30582:SF2">
    <property type="entry name" value="L,D-TRANSPEPTIDASE YCIB-RELATED"/>
    <property type="match status" value="1"/>
</dbReference>
<comment type="caution">
    <text evidence="10">The sequence shown here is derived from an EMBL/GenBank/DDBJ whole genome shotgun (WGS) entry which is preliminary data.</text>
</comment>
<feature type="domain" description="L,D-TPase catalytic" evidence="9">
    <location>
        <begin position="240"/>
        <end position="360"/>
    </location>
</feature>
<evidence type="ECO:0000313" key="11">
    <source>
        <dbReference type="Proteomes" id="UP001199469"/>
    </source>
</evidence>
<dbReference type="Gene3D" id="2.60.40.3780">
    <property type="match status" value="1"/>
</dbReference>
<dbReference type="RefSeq" id="WP_230730389.1">
    <property type="nucleotide sequence ID" value="NZ_JAJNDB010000001.1"/>
</dbReference>
<dbReference type="PROSITE" id="PS51257">
    <property type="entry name" value="PROKAR_LIPOPROTEIN"/>
    <property type="match status" value="1"/>
</dbReference>
<dbReference type="CDD" id="cd16913">
    <property type="entry name" value="YkuD_like"/>
    <property type="match status" value="1"/>
</dbReference>
<keyword evidence="11" id="KW-1185">Reference proteome</keyword>
<feature type="chain" id="PRO_5046387343" evidence="8">
    <location>
        <begin position="35"/>
        <end position="389"/>
    </location>
</feature>
<dbReference type="InterPro" id="IPR041280">
    <property type="entry name" value="Big_10"/>
</dbReference>
<dbReference type="PROSITE" id="PS52029">
    <property type="entry name" value="LD_TPASE"/>
    <property type="match status" value="1"/>
</dbReference>
<keyword evidence="8" id="KW-0732">Signal</keyword>
<evidence type="ECO:0000256" key="5">
    <source>
        <dbReference type="ARBA" id="ARBA00023315"/>
    </source>
</evidence>
<reference evidence="10 11" key="1">
    <citation type="submission" date="2021-11" db="EMBL/GenBank/DDBJ databases">
        <title>Draft genome sequence of Actinomycetospora sp. SF1 isolated from the rhizosphere soil.</title>
        <authorList>
            <person name="Duangmal K."/>
            <person name="Chantavorakit T."/>
        </authorList>
    </citation>
    <scope>NUCLEOTIDE SEQUENCE [LARGE SCALE GENOMIC DNA]</scope>
    <source>
        <strain evidence="10 11">TBRC 5722</strain>
    </source>
</reference>
<dbReference type="Pfam" id="PF03734">
    <property type="entry name" value="YkuD"/>
    <property type="match status" value="1"/>
</dbReference>
<dbReference type="CDD" id="cd13432">
    <property type="entry name" value="LDT_IgD_like_2"/>
    <property type="match status" value="1"/>
</dbReference>
<evidence type="ECO:0000256" key="8">
    <source>
        <dbReference type="SAM" id="SignalP"/>
    </source>
</evidence>
<keyword evidence="3 7" id="KW-0133">Cell shape</keyword>
<dbReference type="SUPFAM" id="SSF141523">
    <property type="entry name" value="L,D-transpeptidase catalytic domain-like"/>
    <property type="match status" value="1"/>
</dbReference>
<gene>
    <name evidence="10" type="ORF">LQ327_04845</name>
</gene>
<evidence type="ECO:0000256" key="7">
    <source>
        <dbReference type="PROSITE-ProRule" id="PRU01373"/>
    </source>
</evidence>
<sequence length="389" mass="41007">MTTERAGRVLLPVVVSVLALVSACSSGDSGAADAASPPAPVPVVYAPTANATDVAPRSPVSVSVPDGRLAGVALTPTGGGKAVDGTLSPDGKRWTASGPLALATTYTWSGTATAADGRTNPLGGTLRTIVPKKQIEATLNIGDGRTVGVAAPVEVQFDGHVSDRAAAEKALKVDTSKPTEGSWAWLPDQDGGSRVHWRPKEYWDPGTKVTVTADMLGVDLGDGGFGREDVSSHFTIGRSQIVKADVNSFRMVVIRDGKPVMDVPASYGIDADPNRTTRSGIHVVSEKFTDKRMVSRQYDYDVVEQWAVRMSNNGEFIHANPKSAAAQGTSNVTHGCVNLSLPDAKTYYDSAMYGDPVEVTGTPIQLSPRDGDIYDWAVPWSTWKAQSAL</sequence>
<dbReference type="Pfam" id="PF17964">
    <property type="entry name" value="Big_10"/>
    <property type="match status" value="1"/>
</dbReference>
<protein>
    <submittedName>
        <fullName evidence="10">Ig-like domain-containing protein</fullName>
    </submittedName>
</protein>
<feature type="signal peptide" evidence="8">
    <location>
        <begin position="1"/>
        <end position="34"/>
    </location>
</feature>
<organism evidence="10 11">
    <name type="scientific">Actinomycetospora endophytica</name>
    <dbReference type="NCBI Taxonomy" id="2291215"/>
    <lineage>
        <taxon>Bacteria</taxon>
        <taxon>Bacillati</taxon>
        <taxon>Actinomycetota</taxon>
        <taxon>Actinomycetes</taxon>
        <taxon>Pseudonocardiales</taxon>
        <taxon>Pseudonocardiaceae</taxon>
        <taxon>Actinomycetospora</taxon>
    </lineage>
</organism>
<keyword evidence="6 7" id="KW-0961">Cell wall biogenesis/degradation</keyword>
<dbReference type="InterPro" id="IPR050979">
    <property type="entry name" value="LD-transpeptidase"/>
</dbReference>